<dbReference type="GeneID" id="80892875"/>
<keyword evidence="1" id="KW-1133">Transmembrane helix</keyword>
<gene>
    <name evidence="2" type="ORF">LMH87_005716</name>
</gene>
<comment type="caution">
    <text evidence="2">The sequence shown here is derived from an EMBL/GenBank/DDBJ whole genome shotgun (WGS) entry which is preliminary data.</text>
</comment>
<evidence type="ECO:0000256" key="1">
    <source>
        <dbReference type="SAM" id="Phobius"/>
    </source>
</evidence>
<keyword evidence="3" id="KW-1185">Reference proteome</keyword>
<dbReference type="Proteomes" id="UP001144673">
    <property type="component" value="Chromosome 1"/>
</dbReference>
<sequence length="75" mass="8274">MSHNAMARHLASSQLRRARERVPSVLSTAPTHSLLVIITSCAFWPRLSIVSNLTNTIAISYGVFYVLICAKSTNE</sequence>
<feature type="transmembrane region" description="Helical" evidence="1">
    <location>
        <begin position="53"/>
        <end position="70"/>
    </location>
</feature>
<dbReference type="EMBL" id="JAJHUN010000001">
    <property type="protein sequence ID" value="KAJ4164024.1"/>
    <property type="molecule type" value="Genomic_DNA"/>
</dbReference>
<protein>
    <submittedName>
        <fullName evidence="2">Uncharacterized protein</fullName>
    </submittedName>
</protein>
<dbReference type="KEGG" id="amus:LMH87_005716"/>
<reference evidence="2" key="1">
    <citation type="journal article" date="2023" name="Access Microbiol">
        <title>De-novo genome assembly for Akanthomyces muscarius, a biocontrol agent of insect agricultural pests.</title>
        <authorList>
            <person name="Erdos Z."/>
            <person name="Studholme D.J."/>
            <person name="Raymond B."/>
            <person name="Sharma M."/>
        </authorList>
    </citation>
    <scope>NUCLEOTIDE SEQUENCE</scope>
    <source>
        <strain evidence="2">Ve6</strain>
    </source>
</reference>
<dbReference type="RefSeq" id="XP_056058939.1">
    <property type="nucleotide sequence ID" value="XM_056203484.1"/>
</dbReference>
<evidence type="ECO:0000313" key="3">
    <source>
        <dbReference type="Proteomes" id="UP001144673"/>
    </source>
</evidence>
<organism evidence="2 3">
    <name type="scientific">Akanthomyces muscarius</name>
    <name type="common">Entomopathogenic fungus</name>
    <name type="synonym">Lecanicillium muscarium</name>
    <dbReference type="NCBI Taxonomy" id="2231603"/>
    <lineage>
        <taxon>Eukaryota</taxon>
        <taxon>Fungi</taxon>
        <taxon>Dikarya</taxon>
        <taxon>Ascomycota</taxon>
        <taxon>Pezizomycotina</taxon>
        <taxon>Sordariomycetes</taxon>
        <taxon>Hypocreomycetidae</taxon>
        <taxon>Hypocreales</taxon>
        <taxon>Cordycipitaceae</taxon>
        <taxon>Akanthomyces</taxon>
    </lineage>
</organism>
<evidence type="ECO:0000313" key="2">
    <source>
        <dbReference type="EMBL" id="KAJ4164024.1"/>
    </source>
</evidence>
<dbReference type="AlphaFoldDB" id="A0A9W8QLX2"/>
<proteinExistence type="predicted"/>
<feature type="transmembrane region" description="Helical" evidence="1">
    <location>
        <begin position="25"/>
        <end position="47"/>
    </location>
</feature>
<keyword evidence="1" id="KW-0472">Membrane</keyword>
<keyword evidence="1" id="KW-0812">Transmembrane</keyword>
<accession>A0A9W8QLX2</accession>
<name>A0A9W8QLX2_AKAMU</name>